<dbReference type="RefSeq" id="XP_038075041.1">
    <property type="nucleotide sequence ID" value="XM_038219113.1"/>
</dbReference>
<sequence>MMKWLSFQVVVVVVVAAVTQTKGQGKWHYRTQDDGDMHGGVPMGIPNDQCDNARDHLEVDWDKSREDYECMGSTYTNEMDPATLQPAQCSTLLDPPIHVCLPQPITYRDPIPTSGAHRPLWAKFGEYLYLPKQRWLHNLEHGCAVFLYHPCADPQQVQEMRVIADLCLRKHIITPLKELSRETPFAVLTYGCKLLLPYVDADRIIKFLQDHALDAPESRVTEDGQFGVGLERPARQHMYMDDSPSSICQNFQVWEETL</sequence>
<feature type="chain" id="PRO_5038080727" evidence="1">
    <location>
        <begin position="24"/>
        <end position="258"/>
    </location>
</feature>
<dbReference type="GeneID" id="119742879"/>
<proteinExistence type="predicted"/>
<organism evidence="2 3">
    <name type="scientific">Patiria miniata</name>
    <name type="common">Bat star</name>
    <name type="synonym">Asterina miniata</name>
    <dbReference type="NCBI Taxonomy" id="46514"/>
    <lineage>
        <taxon>Eukaryota</taxon>
        <taxon>Metazoa</taxon>
        <taxon>Echinodermata</taxon>
        <taxon>Eleutherozoa</taxon>
        <taxon>Asterozoa</taxon>
        <taxon>Asteroidea</taxon>
        <taxon>Valvatacea</taxon>
        <taxon>Valvatida</taxon>
        <taxon>Asterinidae</taxon>
        <taxon>Patiria</taxon>
    </lineage>
</organism>
<keyword evidence="1" id="KW-0732">Signal</keyword>
<protein>
    <submittedName>
        <fullName evidence="2">Uncharacterized protein</fullName>
    </submittedName>
</protein>
<name>A0A914BGL9_PATMI</name>
<accession>A0A914BGL9</accession>
<dbReference type="OMA" id="WAKFGEY"/>
<dbReference type="PANTHER" id="PTHR34179:SF1">
    <property type="entry name" value="TUMOR PROTEIN P53-INDUCIBLE PROTEIN 13"/>
    <property type="match status" value="1"/>
</dbReference>
<feature type="signal peptide" evidence="1">
    <location>
        <begin position="1"/>
        <end position="23"/>
    </location>
</feature>
<dbReference type="InterPro" id="IPR021454">
    <property type="entry name" value="DUF3105"/>
</dbReference>
<dbReference type="EnsemblMetazoa" id="XM_038219113.1">
    <property type="protein sequence ID" value="XP_038075041.1"/>
    <property type="gene ID" value="LOC119742879"/>
</dbReference>
<dbReference type="GO" id="GO:0005737">
    <property type="term" value="C:cytoplasm"/>
    <property type="evidence" value="ECO:0007669"/>
    <property type="project" value="TreeGrafter"/>
</dbReference>
<evidence type="ECO:0000313" key="3">
    <source>
        <dbReference type="Proteomes" id="UP000887568"/>
    </source>
</evidence>
<dbReference type="Proteomes" id="UP000887568">
    <property type="component" value="Unplaced"/>
</dbReference>
<evidence type="ECO:0000256" key="1">
    <source>
        <dbReference type="SAM" id="SignalP"/>
    </source>
</evidence>
<dbReference type="AlphaFoldDB" id="A0A914BGL9"/>
<dbReference type="Pfam" id="PF11303">
    <property type="entry name" value="DUF3105"/>
    <property type="match status" value="1"/>
</dbReference>
<reference evidence="2" key="1">
    <citation type="submission" date="2022-11" db="UniProtKB">
        <authorList>
            <consortium name="EnsemblMetazoa"/>
        </authorList>
    </citation>
    <scope>IDENTIFICATION</scope>
</reference>
<evidence type="ECO:0000313" key="2">
    <source>
        <dbReference type="EnsemblMetazoa" id="XP_038075041.1"/>
    </source>
</evidence>
<keyword evidence="3" id="KW-1185">Reference proteome</keyword>
<dbReference type="OrthoDB" id="5960270at2759"/>
<dbReference type="PANTHER" id="PTHR34179">
    <property type="entry name" value="TUMOR PROTEIN P53-INDUCIBLE PROTEIN 13"/>
    <property type="match status" value="1"/>
</dbReference>